<sequence length="259" mass="29414">MAIRILWINPISEVAASDQPIAEFVNSAKRADTQVDVVSLKRGPMHLEYHYYEALILGDTLNQVKRAEKEGYDAAIIGCFYDPGLREAREITDRIVVAAPAEASMLIAAGLGHRFSIIVGRDKWIPKMYENVVKYGLISRLASFESVGLGVYDFQKDKTKTVRRIHKAAERAVHEKLAEVIILGCTMEFGFYKELQEELKIPVIDAILAPLKYAEFMVELRKDFGWGHSKICDYKSPPISEIKEWKLSNQYPGMKGLWF</sequence>
<accession>X1E271</accession>
<dbReference type="InterPro" id="IPR052186">
    <property type="entry name" value="Hydantoin_racemase-like"/>
</dbReference>
<dbReference type="InterPro" id="IPR015942">
    <property type="entry name" value="Asp/Glu/hydantoin_racemase"/>
</dbReference>
<gene>
    <name evidence="2" type="ORF">S03H2_00557</name>
</gene>
<protein>
    <recommendedName>
        <fullName evidence="3">Hydantoin racemase</fullName>
    </recommendedName>
</protein>
<organism evidence="2">
    <name type="scientific">marine sediment metagenome</name>
    <dbReference type="NCBI Taxonomy" id="412755"/>
    <lineage>
        <taxon>unclassified sequences</taxon>
        <taxon>metagenomes</taxon>
        <taxon>ecological metagenomes</taxon>
    </lineage>
</organism>
<name>X1E271_9ZZZZ</name>
<reference evidence="2" key="1">
    <citation type="journal article" date="2014" name="Front. Microbiol.">
        <title>High frequency of phylogenetically diverse reductive dehalogenase-homologous genes in deep subseafloor sedimentary metagenomes.</title>
        <authorList>
            <person name="Kawai M."/>
            <person name="Futagami T."/>
            <person name="Toyoda A."/>
            <person name="Takaki Y."/>
            <person name="Nishi S."/>
            <person name="Hori S."/>
            <person name="Arai W."/>
            <person name="Tsubouchi T."/>
            <person name="Morono Y."/>
            <person name="Uchiyama I."/>
            <person name="Ito T."/>
            <person name="Fujiyama A."/>
            <person name="Inagaki F."/>
            <person name="Takami H."/>
        </authorList>
    </citation>
    <scope>NUCLEOTIDE SEQUENCE</scope>
    <source>
        <strain evidence="2">Expedition CK06-06</strain>
    </source>
</reference>
<dbReference type="EMBL" id="BARU01000117">
    <property type="protein sequence ID" value="GAH27381.1"/>
    <property type="molecule type" value="Genomic_DNA"/>
</dbReference>
<dbReference type="InterPro" id="IPR053714">
    <property type="entry name" value="Iso_Racemase_Enz_sf"/>
</dbReference>
<evidence type="ECO:0000313" key="2">
    <source>
        <dbReference type="EMBL" id="GAH27381.1"/>
    </source>
</evidence>
<dbReference type="Pfam" id="PF01177">
    <property type="entry name" value="Asp_Glu_race"/>
    <property type="match status" value="1"/>
</dbReference>
<evidence type="ECO:0000256" key="1">
    <source>
        <dbReference type="ARBA" id="ARBA00038414"/>
    </source>
</evidence>
<proteinExistence type="inferred from homology"/>
<dbReference type="PANTHER" id="PTHR28047">
    <property type="entry name" value="PROTEIN DCG1"/>
    <property type="match status" value="1"/>
</dbReference>
<dbReference type="Gene3D" id="3.40.50.12500">
    <property type="match status" value="1"/>
</dbReference>
<dbReference type="GO" id="GO:0047661">
    <property type="term" value="F:amino-acid racemase activity"/>
    <property type="evidence" value="ECO:0007669"/>
    <property type="project" value="InterPro"/>
</dbReference>
<comment type="similarity">
    <text evidence="1">Belongs to the HyuE racemase family.</text>
</comment>
<dbReference type="AlphaFoldDB" id="X1E271"/>
<dbReference type="PANTHER" id="PTHR28047:SF5">
    <property type="entry name" value="PROTEIN DCG1"/>
    <property type="match status" value="1"/>
</dbReference>
<evidence type="ECO:0008006" key="3">
    <source>
        <dbReference type="Google" id="ProtNLM"/>
    </source>
</evidence>
<comment type="caution">
    <text evidence="2">The sequence shown here is derived from an EMBL/GenBank/DDBJ whole genome shotgun (WGS) entry which is preliminary data.</text>
</comment>